<evidence type="ECO:0000313" key="7">
    <source>
        <dbReference type="EMBL" id="CUA91660.1"/>
    </source>
</evidence>
<evidence type="ECO:0000259" key="6">
    <source>
        <dbReference type="PROSITE" id="PS50949"/>
    </source>
</evidence>
<name>A0A0K6HL67_9HYPH</name>
<dbReference type="OrthoDB" id="9804020at2"/>
<dbReference type="InterPro" id="IPR015421">
    <property type="entry name" value="PyrdxlP-dep_Trfase_major"/>
</dbReference>
<gene>
    <name evidence="7" type="ORF">Ga0061067_10115</name>
</gene>
<dbReference type="GO" id="GO:0030170">
    <property type="term" value="F:pyridoxal phosphate binding"/>
    <property type="evidence" value="ECO:0007669"/>
    <property type="project" value="InterPro"/>
</dbReference>
<dbReference type="PROSITE" id="PS50949">
    <property type="entry name" value="HTH_GNTR"/>
    <property type="match status" value="1"/>
</dbReference>
<evidence type="ECO:0000256" key="1">
    <source>
        <dbReference type="ARBA" id="ARBA00005384"/>
    </source>
</evidence>
<proteinExistence type="inferred from homology"/>
<dbReference type="EMBL" id="CYHE01000001">
    <property type="protein sequence ID" value="CUA91660.1"/>
    <property type="molecule type" value="Genomic_DNA"/>
</dbReference>
<dbReference type="InterPro" id="IPR051446">
    <property type="entry name" value="HTH_trans_reg/aminotransferase"/>
</dbReference>
<accession>A0A0K6HL67</accession>
<dbReference type="InterPro" id="IPR036390">
    <property type="entry name" value="WH_DNA-bd_sf"/>
</dbReference>
<sequence>MTNWLPDFLPGKGPLYVRLAQRIADDIISGALPAGAKLPPQRDLAYDLGVTVGTVGRAYGILRERGLVSGEVGRGTYVLAGGAAPQAASPVNGAASPALSHPLEEKPVVTPVSAPAWTHLAMASPDASFGGTRHAVAPAGALRLDSTSAPEVGQAQAIERVISGIAREMPHEIASYTRLVPDSWRLAGQQWLARCGWTPASETIVPTTGARGGLMAIISATTMPGDRVVFEELTYSSIARGVTLTGRQPVAVARDDEGPIPEDLARLCAQQHPRAIFLMPTVHNPTLGQMSPARQAEIIAIAREHNLWIIEDEVYGSLHAGGIPPFAELAPERTFHVGSLSKSVSAGIRGGWIASPPSHAQRLFTAHNMLTGGLCFLMAELAARLVLSGTADDLRQRILQELAARHEITQGLLAGQTFNASPQTPFIWLKLPEPWMSGTFKTAAAAQGVLVDDEDEFKTGRSARVYHRVRLGTSNTHTREELIKGLGIIRDLLRNASTGYDSFE</sequence>
<protein>
    <submittedName>
        <fullName evidence="7">Transcriptional regulator, GntR family</fullName>
    </submittedName>
</protein>
<evidence type="ECO:0000256" key="3">
    <source>
        <dbReference type="ARBA" id="ARBA00023015"/>
    </source>
</evidence>
<dbReference type="GO" id="GO:0003700">
    <property type="term" value="F:DNA-binding transcription factor activity"/>
    <property type="evidence" value="ECO:0007669"/>
    <property type="project" value="InterPro"/>
</dbReference>
<dbReference type="InterPro" id="IPR015422">
    <property type="entry name" value="PyrdxlP-dep_Trfase_small"/>
</dbReference>
<dbReference type="InterPro" id="IPR000524">
    <property type="entry name" value="Tscrpt_reg_HTH_GntR"/>
</dbReference>
<evidence type="ECO:0000256" key="4">
    <source>
        <dbReference type="ARBA" id="ARBA00023125"/>
    </source>
</evidence>
<dbReference type="SMART" id="SM00345">
    <property type="entry name" value="HTH_GNTR"/>
    <property type="match status" value="1"/>
</dbReference>
<dbReference type="CDD" id="cd07377">
    <property type="entry name" value="WHTH_GntR"/>
    <property type="match status" value="1"/>
</dbReference>
<dbReference type="Gene3D" id="3.90.1150.10">
    <property type="entry name" value="Aspartate Aminotransferase, domain 1"/>
    <property type="match status" value="1"/>
</dbReference>
<feature type="domain" description="HTH gntR-type" evidence="6">
    <location>
        <begin position="13"/>
        <end position="81"/>
    </location>
</feature>
<comment type="similarity">
    <text evidence="1">In the C-terminal section; belongs to the class-I pyridoxal-phosphate-dependent aminotransferase family.</text>
</comment>
<dbReference type="Pfam" id="PF00155">
    <property type="entry name" value="Aminotran_1_2"/>
    <property type="match status" value="1"/>
</dbReference>
<keyword evidence="8" id="KW-1185">Reference proteome</keyword>
<reference evidence="8" key="1">
    <citation type="submission" date="2015-08" db="EMBL/GenBank/DDBJ databases">
        <authorList>
            <person name="Varghese N."/>
        </authorList>
    </citation>
    <scope>NUCLEOTIDE SEQUENCE [LARGE SCALE GENOMIC DNA]</scope>
    <source>
        <strain evidence="8">DSM 23407</strain>
    </source>
</reference>
<evidence type="ECO:0000313" key="8">
    <source>
        <dbReference type="Proteomes" id="UP000183900"/>
    </source>
</evidence>
<keyword evidence="2" id="KW-0663">Pyridoxal phosphate</keyword>
<dbReference type="SUPFAM" id="SSF46785">
    <property type="entry name" value="Winged helix' DNA-binding domain"/>
    <property type="match status" value="1"/>
</dbReference>
<dbReference type="AlphaFoldDB" id="A0A0K6HL67"/>
<dbReference type="Proteomes" id="UP000183900">
    <property type="component" value="Unassembled WGS sequence"/>
</dbReference>
<dbReference type="Pfam" id="PF00392">
    <property type="entry name" value="GntR"/>
    <property type="match status" value="1"/>
</dbReference>
<dbReference type="InterPro" id="IPR015424">
    <property type="entry name" value="PyrdxlP-dep_Trfase"/>
</dbReference>
<evidence type="ECO:0000256" key="2">
    <source>
        <dbReference type="ARBA" id="ARBA00022898"/>
    </source>
</evidence>
<dbReference type="Gene3D" id="3.40.640.10">
    <property type="entry name" value="Type I PLP-dependent aspartate aminotransferase-like (Major domain)"/>
    <property type="match status" value="1"/>
</dbReference>
<dbReference type="InterPro" id="IPR004839">
    <property type="entry name" value="Aminotransferase_I/II_large"/>
</dbReference>
<dbReference type="RefSeq" id="WP_055453822.1">
    <property type="nucleotide sequence ID" value="NZ_CYHE01000001.1"/>
</dbReference>
<evidence type="ECO:0000256" key="5">
    <source>
        <dbReference type="ARBA" id="ARBA00023163"/>
    </source>
</evidence>
<keyword evidence="3" id="KW-0805">Transcription regulation</keyword>
<dbReference type="Gene3D" id="1.10.10.10">
    <property type="entry name" value="Winged helix-like DNA-binding domain superfamily/Winged helix DNA-binding domain"/>
    <property type="match status" value="1"/>
</dbReference>
<dbReference type="GO" id="GO:0003677">
    <property type="term" value="F:DNA binding"/>
    <property type="evidence" value="ECO:0007669"/>
    <property type="project" value="UniProtKB-KW"/>
</dbReference>
<dbReference type="InterPro" id="IPR036388">
    <property type="entry name" value="WH-like_DNA-bd_sf"/>
</dbReference>
<keyword evidence="5" id="KW-0804">Transcription</keyword>
<dbReference type="PANTHER" id="PTHR46577">
    <property type="entry name" value="HTH-TYPE TRANSCRIPTIONAL REGULATORY PROTEIN GABR"/>
    <property type="match status" value="1"/>
</dbReference>
<dbReference type="PANTHER" id="PTHR46577:SF1">
    <property type="entry name" value="HTH-TYPE TRANSCRIPTIONAL REGULATORY PROTEIN GABR"/>
    <property type="match status" value="1"/>
</dbReference>
<dbReference type="CDD" id="cd00609">
    <property type="entry name" value="AAT_like"/>
    <property type="match status" value="1"/>
</dbReference>
<dbReference type="SUPFAM" id="SSF53383">
    <property type="entry name" value="PLP-dependent transferases"/>
    <property type="match status" value="1"/>
</dbReference>
<organism evidence="7 8">
    <name type="scientific">Pannonibacter indicus</name>
    <dbReference type="NCBI Taxonomy" id="466044"/>
    <lineage>
        <taxon>Bacteria</taxon>
        <taxon>Pseudomonadati</taxon>
        <taxon>Pseudomonadota</taxon>
        <taxon>Alphaproteobacteria</taxon>
        <taxon>Hyphomicrobiales</taxon>
        <taxon>Stappiaceae</taxon>
        <taxon>Pannonibacter</taxon>
    </lineage>
</organism>
<keyword evidence="4" id="KW-0238">DNA-binding</keyword>